<dbReference type="EMBL" id="BARW01007369">
    <property type="protein sequence ID" value="GAI87028.1"/>
    <property type="molecule type" value="Genomic_DNA"/>
</dbReference>
<gene>
    <name evidence="1" type="ORF">S12H4_15358</name>
</gene>
<feature type="non-terminal residue" evidence="1">
    <location>
        <position position="1"/>
    </location>
</feature>
<evidence type="ECO:0000313" key="1">
    <source>
        <dbReference type="EMBL" id="GAI87028.1"/>
    </source>
</evidence>
<sequence>GRTLIEIHRVLQPRGALVILPYAWITGQKWYERLAGWLFRVTGQAPEWNEKFNQPFEMMGFTISVERIVLDSSNLPLLFATRQEKIKGKA</sequence>
<protein>
    <recommendedName>
        <fullName evidence="2">Methyltransferase type 11 domain-containing protein</fullName>
    </recommendedName>
</protein>
<comment type="caution">
    <text evidence="1">The sequence shown here is derived from an EMBL/GenBank/DDBJ whole genome shotgun (WGS) entry which is preliminary data.</text>
</comment>
<organism evidence="1">
    <name type="scientific">marine sediment metagenome</name>
    <dbReference type="NCBI Taxonomy" id="412755"/>
    <lineage>
        <taxon>unclassified sequences</taxon>
        <taxon>metagenomes</taxon>
        <taxon>ecological metagenomes</taxon>
    </lineage>
</organism>
<proteinExistence type="predicted"/>
<dbReference type="AlphaFoldDB" id="X1S2E2"/>
<name>X1S2E2_9ZZZZ</name>
<accession>X1S2E2</accession>
<evidence type="ECO:0008006" key="2">
    <source>
        <dbReference type="Google" id="ProtNLM"/>
    </source>
</evidence>
<reference evidence="1" key="1">
    <citation type="journal article" date="2014" name="Front. Microbiol.">
        <title>High frequency of phylogenetically diverse reductive dehalogenase-homologous genes in deep subseafloor sedimentary metagenomes.</title>
        <authorList>
            <person name="Kawai M."/>
            <person name="Futagami T."/>
            <person name="Toyoda A."/>
            <person name="Takaki Y."/>
            <person name="Nishi S."/>
            <person name="Hori S."/>
            <person name="Arai W."/>
            <person name="Tsubouchi T."/>
            <person name="Morono Y."/>
            <person name="Uchiyama I."/>
            <person name="Ito T."/>
            <person name="Fujiyama A."/>
            <person name="Inagaki F."/>
            <person name="Takami H."/>
        </authorList>
    </citation>
    <scope>NUCLEOTIDE SEQUENCE</scope>
    <source>
        <strain evidence="1">Expedition CK06-06</strain>
    </source>
</reference>